<dbReference type="Pfam" id="PF18319">
    <property type="entry name" value="Zn_ribbon_PriA"/>
    <property type="match status" value="1"/>
</dbReference>
<dbReference type="SUPFAM" id="SSF52540">
    <property type="entry name" value="P-loop containing nucleoside triphosphate hydrolases"/>
    <property type="match status" value="1"/>
</dbReference>
<dbReference type="GO" id="GO:0006310">
    <property type="term" value="P:DNA recombination"/>
    <property type="evidence" value="ECO:0007669"/>
    <property type="project" value="InterPro"/>
</dbReference>
<feature type="binding site" evidence="11">
    <location>
        <position position="500"/>
    </location>
    <ligand>
        <name>Zn(2+)</name>
        <dbReference type="ChEBI" id="CHEBI:29105"/>
        <label>1</label>
    </ligand>
</feature>
<dbReference type="InterPro" id="IPR041222">
    <property type="entry name" value="PriA_3primeBD"/>
</dbReference>
<keyword evidence="6 11" id="KW-0347">Helicase</keyword>
<evidence type="ECO:0000256" key="2">
    <source>
        <dbReference type="ARBA" id="ARBA00022705"/>
    </source>
</evidence>
<dbReference type="InterPro" id="IPR005259">
    <property type="entry name" value="PriA"/>
</dbReference>
<comment type="function">
    <text evidence="11">Initiates the restart of stalled replication forks, which reloads the replicative helicase on sites other than the origin of replication. Recognizes and binds to abandoned replication forks and remodels them to uncover a helicase loading site. Promotes assembly of the primosome at these replication forks.</text>
</comment>
<evidence type="ECO:0000256" key="8">
    <source>
        <dbReference type="ARBA" id="ARBA00022840"/>
    </source>
</evidence>
<dbReference type="Proteomes" id="UP000269883">
    <property type="component" value="Chromosome"/>
</dbReference>
<dbReference type="KEGG" id="dfl:DFE_0278"/>
<evidence type="ECO:0000313" key="14">
    <source>
        <dbReference type="EMBL" id="BBD07004.1"/>
    </source>
</evidence>
<evidence type="ECO:0000256" key="5">
    <source>
        <dbReference type="ARBA" id="ARBA00022801"/>
    </source>
</evidence>
<dbReference type="GO" id="GO:0008270">
    <property type="term" value="F:zinc ion binding"/>
    <property type="evidence" value="ECO:0007669"/>
    <property type="project" value="UniProtKB-UniRule"/>
</dbReference>
<evidence type="ECO:0000256" key="6">
    <source>
        <dbReference type="ARBA" id="ARBA00022806"/>
    </source>
</evidence>
<dbReference type="AlphaFoldDB" id="A0A2Z6AUU2"/>
<evidence type="ECO:0000313" key="15">
    <source>
        <dbReference type="Proteomes" id="UP000269883"/>
    </source>
</evidence>
<dbReference type="Pfam" id="PF00271">
    <property type="entry name" value="Helicase_C"/>
    <property type="match status" value="1"/>
</dbReference>
<comment type="catalytic activity">
    <reaction evidence="11">
        <text>ATP + H2O = ADP + phosphate + H(+)</text>
        <dbReference type="Rhea" id="RHEA:13065"/>
        <dbReference type="ChEBI" id="CHEBI:15377"/>
        <dbReference type="ChEBI" id="CHEBI:15378"/>
        <dbReference type="ChEBI" id="CHEBI:30616"/>
        <dbReference type="ChEBI" id="CHEBI:43474"/>
        <dbReference type="ChEBI" id="CHEBI:456216"/>
        <dbReference type="EC" id="5.6.2.4"/>
    </reaction>
</comment>
<keyword evidence="8 11" id="KW-0067">ATP-binding</keyword>
<feature type="binding site" evidence="11">
    <location>
        <position position="503"/>
    </location>
    <ligand>
        <name>Zn(2+)</name>
        <dbReference type="ChEBI" id="CHEBI:29105"/>
        <label>1</label>
    </ligand>
</feature>
<evidence type="ECO:0000256" key="3">
    <source>
        <dbReference type="ARBA" id="ARBA00022723"/>
    </source>
</evidence>
<feature type="binding site" evidence="11">
    <location>
        <position position="530"/>
    </location>
    <ligand>
        <name>Zn(2+)</name>
        <dbReference type="ChEBI" id="CHEBI:29105"/>
        <label>2</label>
    </ligand>
</feature>
<dbReference type="PROSITE" id="PS51194">
    <property type="entry name" value="HELICASE_CTER"/>
    <property type="match status" value="1"/>
</dbReference>
<dbReference type="InterPro" id="IPR014001">
    <property type="entry name" value="Helicase_ATP-bd"/>
</dbReference>
<feature type="binding site" evidence="11">
    <location>
        <position position="540"/>
    </location>
    <ligand>
        <name>Zn(2+)</name>
        <dbReference type="ChEBI" id="CHEBI:29105"/>
        <label>1</label>
    </ligand>
</feature>
<dbReference type="GO" id="GO:0016887">
    <property type="term" value="F:ATP hydrolysis activity"/>
    <property type="evidence" value="ECO:0007669"/>
    <property type="project" value="RHEA"/>
</dbReference>
<evidence type="ECO:0000256" key="7">
    <source>
        <dbReference type="ARBA" id="ARBA00022833"/>
    </source>
</evidence>
<dbReference type="GO" id="GO:0005524">
    <property type="term" value="F:ATP binding"/>
    <property type="evidence" value="ECO:0007669"/>
    <property type="project" value="UniProtKB-UniRule"/>
</dbReference>
<evidence type="ECO:0000256" key="10">
    <source>
        <dbReference type="ARBA" id="ARBA00023235"/>
    </source>
</evidence>
<dbReference type="InterPro" id="IPR027417">
    <property type="entry name" value="P-loop_NTPase"/>
</dbReference>
<organism evidence="14 15">
    <name type="scientific">Desulfovibrio ferrophilus</name>
    <dbReference type="NCBI Taxonomy" id="241368"/>
    <lineage>
        <taxon>Bacteria</taxon>
        <taxon>Pseudomonadati</taxon>
        <taxon>Thermodesulfobacteriota</taxon>
        <taxon>Desulfovibrionia</taxon>
        <taxon>Desulfovibrionales</taxon>
        <taxon>Desulfovibrionaceae</taxon>
        <taxon>Desulfovibrio</taxon>
    </lineage>
</organism>
<dbReference type="PROSITE" id="PS51192">
    <property type="entry name" value="HELICASE_ATP_BIND_1"/>
    <property type="match status" value="1"/>
</dbReference>
<sequence length="794" mass="87164">MPMNPAYWHVALPSAPFTTLTYTEPEYLPTSVWGAGMRVVVPVGGSTRMGILVKRFTERPADLPESVALKTLLWPVEREALLSADYMALAENLAARQMEHTGRVLEILLPSGVRAVTFSFRLYDKRFPARLTPKALRGLSPDDLRILAALWADGRMTVAATKRHEKQQEFCSLAQDPPWPIRPTAKRQMEICEYLWDNGPTARPMLSRELGAGATQPLNTLISNGLVTVGPPPEFHEPEVCVLEPEDHLVDGDGAPEATDEQALALDDLAAALSDDTPQVRLVHGVTGSGKTLVYLRLAEQAVAGGRSVLLLAPEVALACSLYRAATQHFPGRSVRLYHGYQQPSRREQAFMEVAASTGPEIIVGTRSALFLPVADPAFIVLDEEHDGSFKQEERLAYQAKEVAHFLVSRSGGLLVLGSATPDVKTYQAVEQGAISKVCMSTRVGGNELPPVEFVDLRESPPDEGPFAPISAELLKSTVARGEQAVIMLNRRGYAPVMYCLDCGKVARCSNCDVGLTYHKSRERLVCHYCGAAEPFPRLCECGGASYLPMGEGTENVEEALAHLLPPDAGVLRLDRDSTRRPGRMEAILADFAAGKAKVLVGTQMLSKGHHFPDVTLVIVVDGDLGLNVPDYRAAERMFQLMVQVSGRAGRGDKPGRVLIQTRNPEHYCWQYVKRVDYEGFFEKEVALRKKYSYPPFTHLALLRMNYPGDFAGGHQAIMDLVKILGSLGKELGIRVLGPAPSPIGLLRGRKRYQCLIKGGDWAAIRGLYAEVRKRLSPHSKIRVSLDLDPVNML</sequence>
<dbReference type="GO" id="GO:0006269">
    <property type="term" value="P:DNA replication, synthesis of primer"/>
    <property type="evidence" value="ECO:0007669"/>
    <property type="project" value="UniProtKB-KW"/>
</dbReference>
<name>A0A2Z6AUU2_9BACT</name>
<evidence type="ECO:0000256" key="9">
    <source>
        <dbReference type="ARBA" id="ARBA00023125"/>
    </source>
</evidence>
<keyword evidence="3 11" id="KW-0479">Metal-binding</keyword>
<dbReference type="InterPro" id="IPR001650">
    <property type="entry name" value="Helicase_C-like"/>
</dbReference>
<dbReference type="PANTHER" id="PTHR30580">
    <property type="entry name" value="PRIMOSOMAL PROTEIN N"/>
    <property type="match status" value="1"/>
</dbReference>
<feature type="binding site" evidence="11">
    <location>
        <position position="512"/>
    </location>
    <ligand>
        <name>Zn(2+)</name>
        <dbReference type="ChEBI" id="CHEBI:29105"/>
        <label>2</label>
    </ligand>
</feature>
<evidence type="ECO:0000259" key="12">
    <source>
        <dbReference type="PROSITE" id="PS51192"/>
    </source>
</evidence>
<keyword evidence="1 11" id="KW-0639">Primosome</keyword>
<dbReference type="CDD" id="cd18804">
    <property type="entry name" value="SF2_C_priA"/>
    <property type="match status" value="1"/>
</dbReference>
<comment type="catalytic activity">
    <reaction evidence="11">
        <text>Couples ATP hydrolysis with the unwinding of duplex DNA by translocating in the 3'-5' direction.</text>
        <dbReference type="EC" id="5.6.2.4"/>
    </reaction>
</comment>
<gene>
    <name evidence="11" type="primary">priA</name>
    <name evidence="14" type="ORF">DFE_0278</name>
</gene>
<evidence type="ECO:0000256" key="1">
    <source>
        <dbReference type="ARBA" id="ARBA00022515"/>
    </source>
</evidence>
<comment type="subunit">
    <text evidence="11">Component of the replication restart primosome.</text>
</comment>
<proteinExistence type="inferred from homology"/>
<dbReference type="EMBL" id="AP017378">
    <property type="protein sequence ID" value="BBD07004.1"/>
    <property type="molecule type" value="Genomic_DNA"/>
</dbReference>
<comment type="similarity">
    <text evidence="11">Belongs to the helicase family. PriA subfamily.</text>
</comment>
<dbReference type="InterPro" id="IPR042115">
    <property type="entry name" value="PriA_3primeBD_sf"/>
</dbReference>
<protein>
    <recommendedName>
        <fullName evidence="11">Replication restart protein PriA</fullName>
    </recommendedName>
    <alternativeName>
        <fullName evidence="11">ATP-dependent DNA helicase PriA</fullName>
        <ecNumber evidence="11">5.6.2.4</ecNumber>
    </alternativeName>
    <alternativeName>
        <fullName evidence="11">DNA 3'-5' helicase PriA</fullName>
    </alternativeName>
</protein>
<evidence type="ECO:0000259" key="13">
    <source>
        <dbReference type="PROSITE" id="PS51194"/>
    </source>
</evidence>
<dbReference type="SMART" id="SM00487">
    <property type="entry name" value="DEXDc"/>
    <property type="match status" value="1"/>
</dbReference>
<feature type="binding site" evidence="11">
    <location>
        <position position="509"/>
    </location>
    <ligand>
        <name>Zn(2+)</name>
        <dbReference type="ChEBI" id="CHEBI:29105"/>
        <label>2</label>
    </ligand>
</feature>
<feature type="binding site" evidence="11">
    <location>
        <position position="542"/>
    </location>
    <ligand>
        <name>Zn(2+)</name>
        <dbReference type="ChEBI" id="CHEBI:29105"/>
        <label>1</label>
    </ligand>
</feature>
<dbReference type="NCBIfam" id="TIGR00595">
    <property type="entry name" value="priA"/>
    <property type="match status" value="1"/>
</dbReference>
<dbReference type="GO" id="GO:0003677">
    <property type="term" value="F:DNA binding"/>
    <property type="evidence" value="ECO:0007669"/>
    <property type="project" value="UniProtKB-UniRule"/>
</dbReference>
<dbReference type="SMART" id="SM00490">
    <property type="entry name" value="HELICc"/>
    <property type="match status" value="1"/>
</dbReference>
<dbReference type="EC" id="5.6.2.4" evidence="11"/>
<dbReference type="GO" id="GO:1990077">
    <property type="term" value="C:primosome complex"/>
    <property type="evidence" value="ECO:0007669"/>
    <property type="project" value="UniProtKB-UniRule"/>
</dbReference>
<feature type="domain" description="Helicase ATP-binding" evidence="12">
    <location>
        <begin position="272"/>
        <end position="440"/>
    </location>
</feature>
<evidence type="ECO:0000256" key="4">
    <source>
        <dbReference type="ARBA" id="ARBA00022741"/>
    </source>
</evidence>
<dbReference type="InterPro" id="IPR040498">
    <property type="entry name" value="PriA_CRR"/>
</dbReference>
<evidence type="ECO:0000256" key="11">
    <source>
        <dbReference type="HAMAP-Rule" id="MF_00983"/>
    </source>
</evidence>
<keyword evidence="5 11" id="KW-0378">Hydrolase</keyword>
<dbReference type="InterPro" id="IPR011545">
    <property type="entry name" value="DEAD/DEAH_box_helicase_dom"/>
</dbReference>
<dbReference type="Pfam" id="PF17764">
    <property type="entry name" value="PriA_3primeBD"/>
    <property type="match status" value="1"/>
</dbReference>
<keyword evidence="4 11" id="KW-0547">Nucleotide-binding</keyword>
<feature type="binding site" evidence="11">
    <location>
        <position position="527"/>
    </location>
    <ligand>
        <name>Zn(2+)</name>
        <dbReference type="ChEBI" id="CHEBI:29105"/>
        <label>2</label>
    </ligand>
</feature>
<dbReference type="Gene3D" id="3.40.50.300">
    <property type="entry name" value="P-loop containing nucleotide triphosphate hydrolases"/>
    <property type="match status" value="2"/>
</dbReference>
<dbReference type="Pfam" id="PF18074">
    <property type="entry name" value="PriA_C"/>
    <property type="match status" value="1"/>
</dbReference>
<dbReference type="HAMAP" id="MF_00983">
    <property type="entry name" value="PriA"/>
    <property type="match status" value="1"/>
</dbReference>
<reference evidence="14 15" key="1">
    <citation type="journal article" date="2018" name="Sci. Adv.">
        <title>Multi-heme cytochromes provide a pathway for survival in energy-limited environments.</title>
        <authorList>
            <person name="Deng X."/>
            <person name="Dohmae N."/>
            <person name="Nealson K.H."/>
            <person name="Hashimoto K."/>
            <person name="Okamoto A."/>
        </authorList>
    </citation>
    <scope>NUCLEOTIDE SEQUENCE [LARGE SCALE GENOMIC DNA]</scope>
    <source>
        <strain evidence="14 15">IS5</strain>
    </source>
</reference>
<keyword evidence="10 11" id="KW-0413">Isomerase</keyword>
<dbReference type="InterPro" id="IPR041236">
    <property type="entry name" value="PriA_C"/>
</dbReference>
<feature type="domain" description="Helicase C-terminal" evidence="13">
    <location>
        <begin position="534"/>
        <end position="689"/>
    </location>
</feature>
<keyword evidence="9 11" id="KW-0238">DNA-binding</keyword>
<dbReference type="GO" id="GO:0006302">
    <property type="term" value="P:double-strand break repair"/>
    <property type="evidence" value="ECO:0007669"/>
    <property type="project" value="InterPro"/>
</dbReference>
<keyword evidence="15" id="KW-1185">Reference proteome</keyword>
<dbReference type="GO" id="GO:0043138">
    <property type="term" value="F:3'-5' DNA helicase activity"/>
    <property type="evidence" value="ECO:0007669"/>
    <property type="project" value="UniProtKB-EC"/>
</dbReference>
<keyword evidence="2 11" id="KW-0235">DNA replication</keyword>
<accession>A0A2Z6AUU2</accession>
<comment type="cofactor">
    <cofactor evidence="11">
        <name>Zn(2+)</name>
        <dbReference type="ChEBI" id="CHEBI:29105"/>
    </cofactor>
    <text evidence="11">Binds 2 zinc ions per subunit.</text>
</comment>
<dbReference type="Gene3D" id="3.40.1440.60">
    <property type="entry name" value="PriA, 3(prime) DNA-binding domain"/>
    <property type="match status" value="1"/>
</dbReference>
<dbReference type="GO" id="GO:0006270">
    <property type="term" value="P:DNA replication initiation"/>
    <property type="evidence" value="ECO:0007669"/>
    <property type="project" value="TreeGrafter"/>
</dbReference>
<keyword evidence="7 11" id="KW-0862">Zinc</keyword>
<dbReference type="Pfam" id="PF00270">
    <property type="entry name" value="DEAD"/>
    <property type="match status" value="1"/>
</dbReference>
<dbReference type="PANTHER" id="PTHR30580:SF0">
    <property type="entry name" value="PRIMOSOMAL PROTEIN N"/>
    <property type="match status" value="1"/>
</dbReference>